<feature type="domain" description="Semialdehyde dehydrogenase NAD-binding" evidence="1">
    <location>
        <begin position="2"/>
        <end position="111"/>
    </location>
</feature>
<dbReference type="AlphaFoldDB" id="Z9JSB5"/>
<dbReference type="Pfam" id="PF03807">
    <property type="entry name" value="F420_oxidored"/>
    <property type="match status" value="1"/>
</dbReference>
<dbReference type="SUPFAM" id="SSF51735">
    <property type="entry name" value="NAD(P)-binding Rossmann-fold domains"/>
    <property type="match status" value="1"/>
</dbReference>
<dbReference type="SMART" id="SM00859">
    <property type="entry name" value="Semialdhyde_dh"/>
    <property type="match status" value="1"/>
</dbReference>
<proteinExistence type="predicted"/>
<dbReference type="InterPro" id="IPR000534">
    <property type="entry name" value="Semialdehyde_DH_NAD-bd"/>
</dbReference>
<reference evidence="2 3" key="1">
    <citation type="submission" date="2014-02" db="EMBL/GenBank/DDBJ databases">
        <title>Genome sequence of Brachybacterium phenoliresistens strain W13A50.</title>
        <authorList>
            <person name="Wang X."/>
        </authorList>
    </citation>
    <scope>NUCLEOTIDE SEQUENCE [LARGE SCALE GENOMIC DNA]</scope>
    <source>
        <strain evidence="2 3">W13A50</strain>
    </source>
</reference>
<dbReference type="EMBL" id="JDYK01000010">
    <property type="protein sequence ID" value="EWS80918.1"/>
    <property type="molecule type" value="Genomic_DNA"/>
</dbReference>
<evidence type="ECO:0000259" key="1">
    <source>
        <dbReference type="SMART" id="SM00859"/>
    </source>
</evidence>
<comment type="caution">
    <text evidence="2">The sequence shown here is derived from an EMBL/GenBank/DDBJ whole genome shotgun (WGS) entry which is preliminary data.</text>
</comment>
<accession>Z9JSB5</accession>
<dbReference type="Proteomes" id="UP000023067">
    <property type="component" value="Unassembled WGS sequence"/>
</dbReference>
<gene>
    <name evidence="2" type="ORF">BF93_00705</name>
</gene>
<sequence>MRIGILGAGAIGATLVRRLSTAGHAVKVANSRGPETIDPGLLTSGARAVEATEAVVDVDVLITSIPFHRMADIAPLIARAPRDAVVIDTSNYYPRRDGGIPAIDDGQVESAWVAEQLGRPVAKAWNAITAQSFADRAAPQGAPERIAIPVAADREADRAVVIRLVEETGFDAYDAGAIEDSWRFQPAAPAYCTDLTTAEMSEALSAAQKDRIPRRRDLAMELIAERAEGGDTITGDFLVQFNRAVYR</sequence>
<dbReference type="GO" id="GO:0051287">
    <property type="term" value="F:NAD binding"/>
    <property type="evidence" value="ECO:0007669"/>
    <property type="project" value="InterPro"/>
</dbReference>
<keyword evidence="3" id="KW-1185">Reference proteome</keyword>
<protein>
    <submittedName>
        <fullName evidence="2">NADP oxidoreductase</fullName>
    </submittedName>
</protein>
<name>Z9JSB5_9MICO</name>
<evidence type="ECO:0000313" key="2">
    <source>
        <dbReference type="EMBL" id="EWS80918.1"/>
    </source>
</evidence>
<dbReference type="GO" id="GO:0016620">
    <property type="term" value="F:oxidoreductase activity, acting on the aldehyde or oxo group of donors, NAD or NADP as acceptor"/>
    <property type="evidence" value="ECO:0007669"/>
    <property type="project" value="InterPro"/>
</dbReference>
<organism evidence="2 3">
    <name type="scientific">Brachybacterium phenoliresistens</name>
    <dbReference type="NCBI Taxonomy" id="396014"/>
    <lineage>
        <taxon>Bacteria</taxon>
        <taxon>Bacillati</taxon>
        <taxon>Actinomycetota</taxon>
        <taxon>Actinomycetes</taxon>
        <taxon>Micrococcales</taxon>
        <taxon>Dermabacteraceae</taxon>
        <taxon>Brachybacterium</taxon>
    </lineage>
</organism>
<dbReference type="InterPro" id="IPR036291">
    <property type="entry name" value="NAD(P)-bd_dom_sf"/>
</dbReference>
<dbReference type="HOGENOM" id="CLU_076368_0_2_11"/>
<dbReference type="RefSeq" id="WP_038372754.1">
    <property type="nucleotide sequence ID" value="NZ_KK069995.1"/>
</dbReference>
<dbReference type="eggNOG" id="COG2085">
    <property type="taxonomic scope" value="Bacteria"/>
</dbReference>
<dbReference type="Gene3D" id="3.40.50.720">
    <property type="entry name" value="NAD(P)-binding Rossmann-like Domain"/>
    <property type="match status" value="1"/>
</dbReference>
<evidence type="ECO:0000313" key="3">
    <source>
        <dbReference type="Proteomes" id="UP000023067"/>
    </source>
</evidence>
<dbReference type="InterPro" id="IPR028939">
    <property type="entry name" value="P5C_Rdtase_cat_N"/>
</dbReference>
<dbReference type="PATRIC" id="fig|396014.3.peg.2181"/>